<evidence type="ECO:0000256" key="4">
    <source>
        <dbReference type="ARBA" id="ARBA00022679"/>
    </source>
</evidence>
<organism evidence="9 10">
    <name type="scientific">Spirosoma terrae</name>
    <dbReference type="NCBI Taxonomy" id="1968276"/>
    <lineage>
        <taxon>Bacteria</taxon>
        <taxon>Pseudomonadati</taxon>
        <taxon>Bacteroidota</taxon>
        <taxon>Cytophagia</taxon>
        <taxon>Cytophagales</taxon>
        <taxon>Cytophagaceae</taxon>
        <taxon>Spirosoma</taxon>
    </lineage>
</organism>
<evidence type="ECO:0000259" key="8">
    <source>
        <dbReference type="PROSITE" id="PS50109"/>
    </source>
</evidence>
<name>A0A6L9LQ87_9BACT</name>
<dbReference type="PANTHER" id="PTHR45453">
    <property type="entry name" value="PHOSPHATE REGULON SENSOR PROTEIN PHOR"/>
    <property type="match status" value="1"/>
</dbReference>
<dbReference type="InterPro" id="IPR005467">
    <property type="entry name" value="His_kinase_dom"/>
</dbReference>
<dbReference type="Pfam" id="PF00512">
    <property type="entry name" value="HisKA"/>
    <property type="match status" value="1"/>
</dbReference>
<dbReference type="FunFam" id="3.30.565.10:FF:000006">
    <property type="entry name" value="Sensor histidine kinase WalK"/>
    <property type="match status" value="1"/>
</dbReference>
<proteinExistence type="predicted"/>
<dbReference type="SMART" id="SM00388">
    <property type="entry name" value="HisKA"/>
    <property type="match status" value="1"/>
</dbReference>
<dbReference type="SUPFAM" id="SSF55785">
    <property type="entry name" value="PYP-like sensor domain (PAS domain)"/>
    <property type="match status" value="1"/>
</dbReference>
<dbReference type="InterPro" id="IPR036890">
    <property type="entry name" value="HATPase_C_sf"/>
</dbReference>
<evidence type="ECO:0000313" key="10">
    <source>
        <dbReference type="Proteomes" id="UP000474175"/>
    </source>
</evidence>
<dbReference type="InterPro" id="IPR036097">
    <property type="entry name" value="HisK_dim/P_sf"/>
</dbReference>
<dbReference type="CDD" id="cd00082">
    <property type="entry name" value="HisKA"/>
    <property type="match status" value="1"/>
</dbReference>
<dbReference type="GO" id="GO:0004721">
    <property type="term" value="F:phosphoprotein phosphatase activity"/>
    <property type="evidence" value="ECO:0007669"/>
    <property type="project" value="TreeGrafter"/>
</dbReference>
<dbReference type="SUPFAM" id="SSF55874">
    <property type="entry name" value="ATPase domain of HSP90 chaperone/DNA topoisomerase II/histidine kinase"/>
    <property type="match status" value="1"/>
</dbReference>
<evidence type="ECO:0000256" key="5">
    <source>
        <dbReference type="ARBA" id="ARBA00022777"/>
    </source>
</evidence>
<evidence type="ECO:0000256" key="7">
    <source>
        <dbReference type="ARBA" id="ARBA00023136"/>
    </source>
</evidence>
<keyword evidence="4" id="KW-0808">Transferase</keyword>
<dbReference type="GO" id="GO:0016036">
    <property type="term" value="P:cellular response to phosphate starvation"/>
    <property type="evidence" value="ECO:0007669"/>
    <property type="project" value="TreeGrafter"/>
</dbReference>
<dbReference type="CDD" id="cd00075">
    <property type="entry name" value="HATPase"/>
    <property type="match status" value="1"/>
</dbReference>
<sequence length="524" mass="59850">MMDFKVLEKRFRSVEATEIGPKLQEAYIQEIVAFLKADGCFIIQERDEWTATIQFSNTTKQNSPQINPAQLYDLTQSSPFFFDPDFTPRRALKSFLSPYKQLAGYRLNNYTFKGWILVGWSQPTNEALDDIEDALYRFSDKVLVSSLSLQRIALEQQYRFLFGIVPQAIVLINEDEETSWVNQAAIELLNLEPGELRPSPADLSVGMMQLRNKALNIDEINQTAARFIHDPNFSIKEWIWTFDDKILSVLTRPIFSPYFKGRIWLFNDVMELYKKNLQLSDAYREIENLISVIAHDLKSPLSTLSFVFSFLPMTGPLNDEQTENIEYGQKTIKRGLNLIDSIVYFNRLITSNQPVNRENIELADLIHVIVDGFTAQAYQKDIKLHVQHAGHPVILYTDPESLVRILDNLISNALKFSPFGRNVYVQTDMREQGLVIAVRDEGPGISTEDQEKLFKRFQRLSAQPTNNESTSGLGLSIVKALTEKLGATIEVDSTENVGTTFKLVFPAEYVKFVDNVNADNQEAL</sequence>
<dbReference type="PRINTS" id="PR00344">
    <property type="entry name" value="BCTRLSENSOR"/>
</dbReference>
<dbReference type="InterPro" id="IPR003661">
    <property type="entry name" value="HisK_dim/P_dom"/>
</dbReference>
<evidence type="ECO:0000256" key="6">
    <source>
        <dbReference type="ARBA" id="ARBA00023012"/>
    </source>
</evidence>
<dbReference type="Gene3D" id="3.30.565.10">
    <property type="entry name" value="Histidine kinase-like ATPase, C-terminal domain"/>
    <property type="match status" value="1"/>
</dbReference>
<dbReference type="Proteomes" id="UP000474175">
    <property type="component" value="Unassembled WGS sequence"/>
</dbReference>
<dbReference type="GO" id="GO:0005886">
    <property type="term" value="C:plasma membrane"/>
    <property type="evidence" value="ECO:0007669"/>
    <property type="project" value="TreeGrafter"/>
</dbReference>
<dbReference type="InterPro" id="IPR050351">
    <property type="entry name" value="BphY/WalK/GraS-like"/>
</dbReference>
<evidence type="ECO:0000256" key="2">
    <source>
        <dbReference type="ARBA" id="ARBA00012438"/>
    </source>
</evidence>
<dbReference type="Gene3D" id="1.10.287.130">
    <property type="match status" value="1"/>
</dbReference>
<dbReference type="PROSITE" id="PS50109">
    <property type="entry name" value="HIS_KIN"/>
    <property type="match status" value="1"/>
</dbReference>
<dbReference type="InterPro" id="IPR035965">
    <property type="entry name" value="PAS-like_dom_sf"/>
</dbReference>
<feature type="domain" description="Histidine kinase" evidence="8">
    <location>
        <begin position="292"/>
        <end position="509"/>
    </location>
</feature>
<dbReference type="InterPro" id="IPR004358">
    <property type="entry name" value="Sig_transdc_His_kin-like_C"/>
</dbReference>
<keyword evidence="6" id="KW-0902">Two-component regulatory system</keyword>
<gene>
    <name evidence="9" type="ORF">GK108_29900</name>
</gene>
<comment type="caution">
    <text evidence="9">The sequence shown here is derived from an EMBL/GenBank/DDBJ whole genome shotgun (WGS) entry which is preliminary data.</text>
</comment>
<dbReference type="SUPFAM" id="SSF47384">
    <property type="entry name" value="Homodimeric domain of signal transducing histidine kinase"/>
    <property type="match status" value="1"/>
</dbReference>
<evidence type="ECO:0000256" key="1">
    <source>
        <dbReference type="ARBA" id="ARBA00000085"/>
    </source>
</evidence>
<keyword evidence="7" id="KW-0472">Membrane</keyword>
<dbReference type="RefSeq" id="WP_163955260.1">
    <property type="nucleotide sequence ID" value="NZ_JAAFZH010000024.1"/>
</dbReference>
<dbReference type="GO" id="GO:0000155">
    <property type="term" value="F:phosphorelay sensor kinase activity"/>
    <property type="evidence" value="ECO:0007669"/>
    <property type="project" value="InterPro"/>
</dbReference>
<comment type="catalytic activity">
    <reaction evidence="1">
        <text>ATP + protein L-histidine = ADP + protein N-phospho-L-histidine.</text>
        <dbReference type="EC" id="2.7.13.3"/>
    </reaction>
</comment>
<dbReference type="Pfam" id="PF02518">
    <property type="entry name" value="HATPase_c"/>
    <property type="match status" value="1"/>
</dbReference>
<dbReference type="SMART" id="SM00387">
    <property type="entry name" value="HATPase_c"/>
    <property type="match status" value="1"/>
</dbReference>
<dbReference type="InterPro" id="IPR000014">
    <property type="entry name" value="PAS"/>
</dbReference>
<protein>
    <recommendedName>
        <fullName evidence="2">histidine kinase</fullName>
        <ecNumber evidence="2">2.7.13.3</ecNumber>
    </recommendedName>
</protein>
<dbReference type="InterPro" id="IPR003594">
    <property type="entry name" value="HATPase_dom"/>
</dbReference>
<dbReference type="EC" id="2.7.13.3" evidence="2"/>
<keyword evidence="10" id="KW-1185">Reference proteome</keyword>
<evidence type="ECO:0000313" key="9">
    <source>
        <dbReference type="EMBL" id="NDU99129.1"/>
    </source>
</evidence>
<dbReference type="PANTHER" id="PTHR45453:SF1">
    <property type="entry name" value="PHOSPHATE REGULON SENSOR PROTEIN PHOR"/>
    <property type="match status" value="1"/>
</dbReference>
<dbReference type="Pfam" id="PF13188">
    <property type="entry name" value="PAS_8"/>
    <property type="match status" value="1"/>
</dbReference>
<keyword evidence="5 9" id="KW-0418">Kinase</keyword>
<dbReference type="EMBL" id="JAAFZH010000024">
    <property type="protein sequence ID" value="NDU99129.1"/>
    <property type="molecule type" value="Genomic_DNA"/>
</dbReference>
<evidence type="ECO:0000256" key="3">
    <source>
        <dbReference type="ARBA" id="ARBA00022553"/>
    </source>
</evidence>
<dbReference type="AlphaFoldDB" id="A0A6L9LQ87"/>
<accession>A0A6L9LQ87</accession>
<reference evidence="9 10" key="1">
    <citation type="submission" date="2020-02" db="EMBL/GenBank/DDBJ databases">
        <title>Draft genome sequence of two Spirosoma agri KCTC 52727 and Spirosoma terrae KCTC 52035.</title>
        <authorList>
            <person name="Rojas J."/>
            <person name="Ambika Manirajan B."/>
            <person name="Suarez C."/>
            <person name="Ratering S."/>
            <person name="Schnell S."/>
        </authorList>
    </citation>
    <scope>NUCLEOTIDE SEQUENCE [LARGE SCALE GENOMIC DNA]</scope>
    <source>
        <strain evidence="9 10">KCTC 52035</strain>
    </source>
</reference>
<keyword evidence="3" id="KW-0597">Phosphoprotein</keyword>